<proteinExistence type="predicted"/>
<reference evidence="1 2" key="1">
    <citation type="submission" date="2019-09" db="EMBL/GenBank/DDBJ databases">
        <title>Genome Sequences of Streptomyces kaniharaensis ATCC 21070.</title>
        <authorList>
            <person name="Zhu W."/>
            <person name="De Crecy-Lagard V."/>
            <person name="Richards N.G."/>
        </authorList>
    </citation>
    <scope>NUCLEOTIDE SEQUENCE [LARGE SCALE GENOMIC DNA]</scope>
    <source>
        <strain evidence="1 2">SF-557</strain>
    </source>
</reference>
<name>A0A6N7KUM5_9ACTN</name>
<dbReference type="AlphaFoldDB" id="A0A6N7KUM5"/>
<dbReference type="Proteomes" id="UP000450000">
    <property type="component" value="Unassembled WGS sequence"/>
</dbReference>
<evidence type="ECO:0000313" key="1">
    <source>
        <dbReference type="EMBL" id="MQS14535.1"/>
    </source>
</evidence>
<accession>A0A6N7KUM5</accession>
<protein>
    <submittedName>
        <fullName evidence="1">Uncharacterized protein</fullName>
    </submittedName>
</protein>
<organism evidence="1 2">
    <name type="scientific">Streptomyces kaniharaensis</name>
    <dbReference type="NCBI Taxonomy" id="212423"/>
    <lineage>
        <taxon>Bacteria</taxon>
        <taxon>Bacillati</taxon>
        <taxon>Actinomycetota</taxon>
        <taxon>Actinomycetes</taxon>
        <taxon>Kitasatosporales</taxon>
        <taxon>Streptomycetaceae</taxon>
        <taxon>Streptomyces</taxon>
    </lineage>
</organism>
<gene>
    <name evidence="1" type="ORF">F7Q99_20270</name>
</gene>
<sequence>MTTANQPSRPWTRELAGTSDLTVTVDGYLEPMMLPFDVALTTLWQVVRQLPIGEYQHRAMHRLLGAGRTLEMERLLDGTGSMELRLDLTGGGTAVVRVCRAGAEGLETP</sequence>
<evidence type="ECO:0000313" key="2">
    <source>
        <dbReference type="Proteomes" id="UP000450000"/>
    </source>
</evidence>
<keyword evidence="2" id="KW-1185">Reference proteome</keyword>
<dbReference type="RefSeq" id="WP_153463360.1">
    <property type="nucleotide sequence ID" value="NZ_WBOF01000001.1"/>
</dbReference>
<dbReference type="EMBL" id="WBOF01000001">
    <property type="protein sequence ID" value="MQS14535.1"/>
    <property type="molecule type" value="Genomic_DNA"/>
</dbReference>
<dbReference type="OrthoDB" id="10015038at2"/>
<comment type="caution">
    <text evidence="1">The sequence shown here is derived from an EMBL/GenBank/DDBJ whole genome shotgun (WGS) entry which is preliminary data.</text>
</comment>